<evidence type="ECO:0000313" key="3">
    <source>
        <dbReference type="EMBL" id="OQU79941.1"/>
    </source>
</evidence>
<keyword evidence="4" id="KW-1185">Reference proteome</keyword>
<organism evidence="3 4">
    <name type="scientific">Sorghum bicolor</name>
    <name type="common">Sorghum</name>
    <name type="synonym">Sorghum vulgare</name>
    <dbReference type="NCBI Taxonomy" id="4558"/>
    <lineage>
        <taxon>Eukaryota</taxon>
        <taxon>Viridiplantae</taxon>
        <taxon>Streptophyta</taxon>
        <taxon>Embryophyta</taxon>
        <taxon>Tracheophyta</taxon>
        <taxon>Spermatophyta</taxon>
        <taxon>Magnoliopsida</taxon>
        <taxon>Liliopsida</taxon>
        <taxon>Poales</taxon>
        <taxon>Poaceae</taxon>
        <taxon>PACMAD clade</taxon>
        <taxon>Panicoideae</taxon>
        <taxon>Andropogonodae</taxon>
        <taxon>Andropogoneae</taxon>
        <taxon>Sorghinae</taxon>
        <taxon>Sorghum</taxon>
    </lineage>
</organism>
<feature type="region of interest" description="Disordered" evidence="1">
    <location>
        <begin position="137"/>
        <end position="249"/>
    </location>
</feature>
<dbReference type="PANTHER" id="PTHR31205">
    <property type="entry name" value="ACTIN CROSS-LINKING PROTEIN (DUF569)"/>
    <property type="match status" value="1"/>
</dbReference>
<proteinExistence type="predicted"/>
<feature type="compositionally biased region" description="Basic and acidic residues" evidence="1">
    <location>
        <begin position="191"/>
        <end position="203"/>
    </location>
</feature>
<gene>
    <name evidence="3" type="ORF">SORBI_3007G048800</name>
</gene>
<evidence type="ECO:0000256" key="1">
    <source>
        <dbReference type="SAM" id="MobiDB-lite"/>
    </source>
</evidence>
<reference evidence="3 4" key="1">
    <citation type="journal article" date="2009" name="Nature">
        <title>The Sorghum bicolor genome and the diversification of grasses.</title>
        <authorList>
            <person name="Paterson A.H."/>
            <person name="Bowers J.E."/>
            <person name="Bruggmann R."/>
            <person name="Dubchak I."/>
            <person name="Grimwood J."/>
            <person name="Gundlach H."/>
            <person name="Haberer G."/>
            <person name="Hellsten U."/>
            <person name="Mitros T."/>
            <person name="Poliakov A."/>
            <person name="Schmutz J."/>
            <person name="Spannagl M."/>
            <person name="Tang H."/>
            <person name="Wang X."/>
            <person name="Wicker T."/>
            <person name="Bharti A.K."/>
            <person name="Chapman J."/>
            <person name="Feltus F.A."/>
            <person name="Gowik U."/>
            <person name="Grigoriev I.V."/>
            <person name="Lyons E."/>
            <person name="Maher C.A."/>
            <person name="Martis M."/>
            <person name="Narechania A."/>
            <person name="Otillar R.P."/>
            <person name="Penning B.W."/>
            <person name="Salamov A.A."/>
            <person name="Wang Y."/>
            <person name="Zhang L."/>
            <person name="Carpita N.C."/>
            <person name="Freeling M."/>
            <person name="Gingle A.R."/>
            <person name="Hash C.T."/>
            <person name="Keller B."/>
            <person name="Klein P."/>
            <person name="Kresovich S."/>
            <person name="McCann M.C."/>
            <person name="Ming R."/>
            <person name="Peterson D.G."/>
            <person name="Mehboob-ur-Rahman"/>
            <person name="Ware D."/>
            <person name="Westhoff P."/>
            <person name="Mayer K.F."/>
            <person name="Messing J."/>
            <person name="Rokhsar D.S."/>
        </authorList>
    </citation>
    <scope>NUCLEOTIDE SEQUENCE [LARGE SCALE GENOMIC DNA]</scope>
    <source>
        <strain evidence="4">cv. BTx623</strain>
    </source>
</reference>
<dbReference type="Pfam" id="PF22932">
    <property type="entry name" value="Ubiq_DUF_assoc"/>
    <property type="match status" value="1"/>
</dbReference>
<dbReference type="InParanoid" id="A0A1Z5R924"/>
<dbReference type="Gramene" id="OQU79941">
    <property type="protein sequence ID" value="OQU79941"/>
    <property type="gene ID" value="SORBI_3007G048800"/>
</dbReference>
<feature type="compositionally biased region" description="Low complexity" evidence="1">
    <location>
        <begin position="217"/>
        <end position="228"/>
    </location>
</feature>
<dbReference type="AlphaFoldDB" id="A0A1Z5R924"/>
<dbReference type="Proteomes" id="UP000000768">
    <property type="component" value="Chromosome 7"/>
</dbReference>
<name>A0A1Z5R924_SORBI</name>
<protein>
    <recommendedName>
        <fullName evidence="2">DUF569 domain-containing protein</fullName>
    </recommendedName>
</protein>
<feature type="domain" description="DUF569" evidence="2">
    <location>
        <begin position="300"/>
        <end position="375"/>
    </location>
</feature>
<feature type="compositionally biased region" description="Low complexity" evidence="1">
    <location>
        <begin position="149"/>
        <end position="165"/>
    </location>
</feature>
<dbReference type="EMBL" id="CM000766">
    <property type="protein sequence ID" value="OQU79941.1"/>
    <property type="molecule type" value="Genomic_DNA"/>
</dbReference>
<feature type="compositionally biased region" description="Low complexity" evidence="1">
    <location>
        <begin position="84"/>
        <end position="113"/>
    </location>
</feature>
<evidence type="ECO:0000313" key="4">
    <source>
        <dbReference type="Proteomes" id="UP000000768"/>
    </source>
</evidence>
<reference evidence="4" key="2">
    <citation type="journal article" date="2018" name="Plant J.">
        <title>The Sorghum bicolor reference genome: improved assembly, gene annotations, a transcriptome atlas, and signatures of genome organization.</title>
        <authorList>
            <person name="McCormick R.F."/>
            <person name="Truong S.K."/>
            <person name="Sreedasyam A."/>
            <person name="Jenkins J."/>
            <person name="Shu S."/>
            <person name="Sims D."/>
            <person name="Kennedy M."/>
            <person name="Amirebrahimi M."/>
            <person name="Weers B.D."/>
            <person name="McKinley B."/>
            <person name="Mattison A."/>
            <person name="Morishige D.T."/>
            <person name="Grimwood J."/>
            <person name="Schmutz J."/>
            <person name="Mullet J.E."/>
        </authorList>
    </citation>
    <scope>NUCLEOTIDE SEQUENCE [LARGE SCALE GENOMIC DNA]</scope>
    <source>
        <strain evidence="4">cv. BTx623</strain>
    </source>
</reference>
<evidence type="ECO:0000259" key="2">
    <source>
        <dbReference type="Pfam" id="PF22932"/>
    </source>
</evidence>
<sequence length="392" mass="43601">MKLRWLGELVRPPGLVGRAASLRFLRMPSQRILPKSQHAAAEAVLPPAGQDSLERWLAASSPRPANGPTCQWKGGRRSSPPPTTTSRRWSSSPTGASCAYRAARTASTSTPTGTGRGVSLRPLGNVTPLAAKFLEHRIRGTGTWRRRSSSSNSRTPPTAATSPSRPYGPAQAGHRGCRAVQPGRPLRAAQRRAEQRPGRRWSVERVGGPQPGPLRPPALRLLGPPGQRQAPQVEHLRHRRPQPTPPRGLTTMMQWTVHVVPRSPAPLPLPEAPPQPQGRRRGLLFWRRTGSWPGVHQHPARTIWHVRANDEGDFNEDHRYWPALASYDHSVFNLRIQLGQLQHDWNGDMLGFTLCTRPGSHGRLMPLVTDLSRTSQLRSHVHRRPQDRITRL</sequence>
<dbReference type="InterPro" id="IPR054726">
    <property type="entry name" value="Ubiq_DUF569-assoc"/>
</dbReference>
<feature type="region of interest" description="Disordered" evidence="1">
    <location>
        <begin position="59"/>
        <end position="123"/>
    </location>
</feature>
<dbReference type="PANTHER" id="PTHR31205:SF36">
    <property type="entry name" value="DUF569 DOMAIN-CONTAINING PROTEIN"/>
    <property type="match status" value="1"/>
</dbReference>
<accession>A0A1Z5R924</accession>